<gene>
    <name evidence="1" type="ORF">KDH_13050</name>
</gene>
<protein>
    <submittedName>
        <fullName evidence="1">Uncharacterized protein</fullName>
    </submittedName>
</protein>
<evidence type="ECO:0000313" key="2">
    <source>
        <dbReference type="Proteomes" id="UP001344906"/>
    </source>
</evidence>
<evidence type="ECO:0000313" key="1">
    <source>
        <dbReference type="EMBL" id="GLV54458.1"/>
    </source>
</evidence>
<keyword evidence="2" id="KW-1185">Reference proteome</keyword>
<proteinExistence type="predicted"/>
<comment type="caution">
    <text evidence="1">The sequence shown here is derived from an EMBL/GenBank/DDBJ whole genome shotgun (WGS) entry which is preliminary data.</text>
</comment>
<reference evidence="1 2" key="1">
    <citation type="submission" date="2023-02" db="EMBL/GenBank/DDBJ databases">
        <title>Dictyobacter halimunensis sp. nov., a new member of the class Ktedonobacteria from forest soil in a geothermal area.</title>
        <authorList>
            <person name="Rachmania M.K."/>
            <person name="Ningsih F."/>
            <person name="Sakai Y."/>
            <person name="Yabe S."/>
            <person name="Yokota A."/>
            <person name="Sjamsuridzal W."/>
        </authorList>
    </citation>
    <scope>NUCLEOTIDE SEQUENCE [LARGE SCALE GENOMIC DNA]</scope>
    <source>
        <strain evidence="1 2">S3.2.2.5</strain>
    </source>
</reference>
<name>A0ABQ6FPU9_9CHLR</name>
<dbReference type="Proteomes" id="UP001344906">
    <property type="component" value="Unassembled WGS sequence"/>
</dbReference>
<organism evidence="1 2">
    <name type="scientific">Dictyobacter halimunensis</name>
    <dbReference type="NCBI Taxonomy" id="3026934"/>
    <lineage>
        <taxon>Bacteria</taxon>
        <taxon>Bacillati</taxon>
        <taxon>Chloroflexota</taxon>
        <taxon>Ktedonobacteria</taxon>
        <taxon>Ktedonobacterales</taxon>
        <taxon>Dictyobacteraceae</taxon>
        <taxon>Dictyobacter</taxon>
    </lineage>
</organism>
<accession>A0ABQ6FPU9</accession>
<sequence length="58" mass="6424">MLMAAPEGQAWRGGHGGWKTGKSIPRQIYESGVLPGMLLSINLYGTGYRFAKKGWYVH</sequence>
<dbReference type="EMBL" id="BSRI01000001">
    <property type="protein sequence ID" value="GLV54458.1"/>
    <property type="molecule type" value="Genomic_DNA"/>
</dbReference>